<proteinExistence type="predicted"/>
<dbReference type="EMBL" id="JAMKPW020000002">
    <property type="protein sequence ID" value="KAK8220154.1"/>
    <property type="molecule type" value="Genomic_DNA"/>
</dbReference>
<accession>A0ACC3SNB4</accession>
<evidence type="ECO:0000313" key="2">
    <source>
        <dbReference type="Proteomes" id="UP001320706"/>
    </source>
</evidence>
<gene>
    <name evidence="1" type="ORF">M8818_000570</name>
</gene>
<reference evidence="1" key="1">
    <citation type="submission" date="2024-02" db="EMBL/GenBank/DDBJ databases">
        <title>Metagenome Assembled Genome of Zalaria obscura JY119.</title>
        <authorList>
            <person name="Vighnesh L."/>
            <person name="Jagadeeshwari U."/>
            <person name="Venkata Ramana C."/>
            <person name="Sasikala C."/>
        </authorList>
    </citation>
    <scope>NUCLEOTIDE SEQUENCE</scope>
    <source>
        <strain evidence="1">JY119</strain>
    </source>
</reference>
<comment type="caution">
    <text evidence="1">The sequence shown here is derived from an EMBL/GenBank/DDBJ whole genome shotgun (WGS) entry which is preliminary data.</text>
</comment>
<dbReference type="Proteomes" id="UP001320706">
    <property type="component" value="Unassembled WGS sequence"/>
</dbReference>
<organism evidence="1 2">
    <name type="scientific">Zalaria obscura</name>
    <dbReference type="NCBI Taxonomy" id="2024903"/>
    <lineage>
        <taxon>Eukaryota</taxon>
        <taxon>Fungi</taxon>
        <taxon>Dikarya</taxon>
        <taxon>Ascomycota</taxon>
        <taxon>Pezizomycotina</taxon>
        <taxon>Dothideomycetes</taxon>
        <taxon>Dothideomycetidae</taxon>
        <taxon>Dothideales</taxon>
        <taxon>Zalariaceae</taxon>
        <taxon>Zalaria</taxon>
    </lineage>
</organism>
<protein>
    <submittedName>
        <fullName evidence="1">Uncharacterized protein</fullName>
    </submittedName>
</protein>
<keyword evidence="2" id="KW-1185">Reference proteome</keyword>
<evidence type="ECO:0000313" key="1">
    <source>
        <dbReference type="EMBL" id="KAK8220154.1"/>
    </source>
</evidence>
<name>A0ACC3SNB4_9PEZI</name>
<sequence length="1331" mass="145227">MTSTAIPQNPTPHHVSSLLPKLQDADPDIRYMSLNDLSQILTVGHPNFLQNDYSTCARVVDGLLRTLGDQNGDVQNMAIKCLGPFVNRAPESILCPTFEKVSTLSTAKTVDSSVPALAVRAMVVALPRPVHGIARSQKVQEAYSAISRALIPRLVGRVVIPLPPGTAIKAPPTGMIHVELETGEDSNALDVLTEVARCFGPMLQEPEVEALQDITMQVLTSERCGTVMKKKAVTALSALAQYFSDTLLSSVVSRSIENLRQPHITSSQRKLYLTIYGSMARSIPRKFGPYLKTLSPFVLSPLSQEELDAQAEDMAESDEPRDPQIEEVREAALIALEAFMAFCSQDMLMYTKDTINAALRFLKYDPNCADDDDEMGGIEDEEDDEFEGDDDFEEETGFDDEDDVSWKVRRCSAKVLYTLTGLRGTVDLLQDGTLYDQVAPALVTRFKEREESVRLEVMATLAFLVRRTGEQTSTPTLRRGSSAAMSPPASRKRRRGSSDAGISDVQAQLSTTNGYASPTTPPPQTGPAVSLAKLNPDIVRGAAKLLKSSTLPSKQAAMSLLTDLVTAQHGGLADHAEEVVGPVLETMRSAHNTLGTSSVTANSLRTEALQLLRALADMHSSKILQPHLEKVIPALILASKDKFSKVSTEALSTIEVYIKALTPPRSAASKQQNGTYLQQLYETITDRISANDADTEVRRKAIQALGLLIGRTSGSQGASLLSQDTRQAGMQLIGDRLRNELTRLASVRAVDTIAVLAQSSKELQPEWVQSVSLDLGAQLRKISRPLRGASLSALRMIAVNNACRECLDEETIAQLVENLLPLLKDNDLHMLGPALVILGAFAKEKSELVLKPEVIDAFCVVVKTTLTGAALDALLSSVEIIGKNGAGGGLMRALLENVGVSGNPEIVGQVIGTLLVAGGASVGVDLSAFEQELNNTKDDKRKCLALYVLGEAGLRMGSAFPLDQQVFTSYFTAGSEKVPLAAAVALGRVAAGNVSKYLPQILSGMEQGKQYLLLHSVKELLQHSNAEADIIQYSKPLWNNIIEASQAEDNKVVGAECIGRLAIIDPSAYLPQLQTYLNDPNPATRGMVISALRYTFSDTDPSYDVHLSNSIIPMLTTILSDSDLDNRRLALTTFNSAAHNKPELILPHLSSLLPLAMKETVPRPELIREVQMGPFKHKVDDGLELRKSAYETLYALMETSFTRIPLPDFYDRVIAGVSDEHELKILCCLMLSKLIYLAPEETRHRLDALAEAFRGVLSFKPKDSAVKQELEKIAEHNRAVIKTSLALEKMVQETGPGGEASRGWSEYWDWIRKEQPQLVRSAEDEVRERER</sequence>